<sequence>MKPYAESCDQNRDPILEQLRPLLAAASTVLEIGSGTGQHAVYFSTHLPHLHWQPSDRGENLPGIRLWCAEVGLANLKAPLELDVSRQPWPAIEADAVFSANTAHIMAWPQVEAMMDGIGKLLPDGGLFLLYGPFNYNGRYASDSNRRFDGWLKERDPLSGVRDFESLDELAGQAGMRLQDDIAMPANNRILCWRKSG</sequence>
<dbReference type="PANTHER" id="PTHR20974">
    <property type="entry name" value="UPF0585 PROTEIN CG18661"/>
    <property type="match status" value="1"/>
</dbReference>
<dbReference type="InterPro" id="IPR029063">
    <property type="entry name" value="SAM-dependent_MTases_sf"/>
</dbReference>
<reference evidence="1" key="1">
    <citation type="journal article" date="2020" name="mSystems">
        <title>Genome- and Community-Level Interaction Insights into Carbon Utilization and Element Cycling Functions of Hydrothermarchaeota in Hydrothermal Sediment.</title>
        <authorList>
            <person name="Zhou Z."/>
            <person name="Liu Y."/>
            <person name="Xu W."/>
            <person name="Pan J."/>
            <person name="Luo Z.H."/>
            <person name="Li M."/>
        </authorList>
    </citation>
    <scope>NUCLEOTIDE SEQUENCE [LARGE SCALE GENOMIC DNA]</scope>
    <source>
        <strain evidence="1">HyVt-458</strain>
    </source>
</reference>
<evidence type="ECO:0000313" key="1">
    <source>
        <dbReference type="EMBL" id="HEC06853.1"/>
    </source>
</evidence>
<dbReference type="InterPro" id="IPR010342">
    <property type="entry name" value="DUF938"/>
</dbReference>
<name>A0A831RYX6_9GAMM</name>
<dbReference type="PANTHER" id="PTHR20974:SF0">
    <property type="entry name" value="UPF0585 PROTEIN CG18661"/>
    <property type="match status" value="1"/>
</dbReference>
<dbReference type="Proteomes" id="UP000886339">
    <property type="component" value="Unassembled WGS sequence"/>
</dbReference>
<gene>
    <name evidence="1" type="ORF">ENJ12_08385</name>
</gene>
<proteinExistence type="predicted"/>
<dbReference type="SUPFAM" id="SSF53335">
    <property type="entry name" value="S-adenosyl-L-methionine-dependent methyltransferases"/>
    <property type="match status" value="1"/>
</dbReference>
<organism evidence="1">
    <name type="scientific">Thiolapillus brandeum</name>
    <dbReference type="NCBI Taxonomy" id="1076588"/>
    <lineage>
        <taxon>Bacteria</taxon>
        <taxon>Pseudomonadati</taxon>
        <taxon>Pseudomonadota</taxon>
        <taxon>Gammaproteobacteria</taxon>
        <taxon>Chromatiales</taxon>
        <taxon>Sedimenticolaceae</taxon>
        <taxon>Thiolapillus</taxon>
    </lineage>
</organism>
<dbReference type="Pfam" id="PF06080">
    <property type="entry name" value="DUF938"/>
    <property type="match status" value="1"/>
</dbReference>
<accession>A0A831RYX6</accession>
<comment type="caution">
    <text evidence="1">The sequence shown here is derived from an EMBL/GenBank/DDBJ whole genome shotgun (WGS) entry which is preliminary data.</text>
</comment>
<dbReference type="Gene3D" id="3.40.50.150">
    <property type="entry name" value="Vaccinia Virus protein VP39"/>
    <property type="match status" value="1"/>
</dbReference>
<dbReference type="EMBL" id="DRLF01000293">
    <property type="protein sequence ID" value="HEC06853.1"/>
    <property type="molecule type" value="Genomic_DNA"/>
</dbReference>
<protein>
    <submittedName>
        <fullName evidence="1">DUF938 domain-containing protein</fullName>
    </submittedName>
</protein>
<dbReference type="AlphaFoldDB" id="A0A831RYX6"/>